<organism evidence="2 3">
    <name type="scientific">Triplophysa tibetana</name>
    <dbReference type="NCBI Taxonomy" id="1572043"/>
    <lineage>
        <taxon>Eukaryota</taxon>
        <taxon>Metazoa</taxon>
        <taxon>Chordata</taxon>
        <taxon>Craniata</taxon>
        <taxon>Vertebrata</taxon>
        <taxon>Euteleostomi</taxon>
        <taxon>Actinopterygii</taxon>
        <taxon>Neopterygii</taxon>
        <taxon>Teleostei</taxon>
        <taxon>Ostariophysi</taxon>
        <taxon>Cypriniformes</taxon>
        <taxon>Nemacheilidae</taxon>
        <taxon>Triplophysa</taxon>
    </lineage>
</organism>
<comment type="caution">
    <text evidence="2">The sequence shown here is derived from an EMBL/GenBank/DDBJ whole genome shotgun (WGS) entry which is preliminary data.</text>
</comment>
<dbReference type="EMBL" id="SOYY01000006">
    <property type="protein sequence ID" value="KAA0719915.1"/>
    <property type="molecule type" value="Genomic_DNA"/>
</dbReference>
<keyword evidence="3" id="KW-1185">Reference proteome</keyword>
<reference evidence="2 3" key="1">
    <citation type="journal article" date="2019" name="Mol. Ecol. Resour.">
        <title>Chromosome-level genome assembly of Triplophysa tibetana, a fish adapted to the harsh high-altitude environment of the Tibetan Plateau.</title>
        <authorList>
            <person name="Yang X."/>
            <person name="Liu H."/>
            <person name="Ma Z."/>
            <person name="Zou Y."/>
            <person name="Zou M."/>
            <person name="Mao Y."/>
            <person name="Li X."/>
            <person name="Wang H."/>
            <person name="Chen T."/>
            <person name="Wang W."/>
            <person name="Yang R."/>
        </authorList>
    </citation>
    <scope>NUCLEOTIDE SEQUENCE [LARGE SCALE GENOMIC DNA]</scope>
    <source>
        <strain evidence="2">TTIB1903HZAU</strain>
        <tissue evidence="2">Muscle</tissue>
    </source>
</reference>
<accession>A0A5A9PE03</accession>
<feature type="compositionally biased region" description="Basic and acidic residues" evidence="1">
    <location>
        <begin position="152"/>
        <end position="162"/>
    </location>
</feature>
<dbReference type="Proteomes" id="UP000324632">
    <property type="component" value="Chromosome 6"/>
</dbReference>
<evidence type="ECO:0000313" key="2">
    <source>
        <dbReference type="EMBL" id="KAA0719915.1"/>
    </source>
</evidence>
<protein>
    <submittedName>
        <fullName evidence="2">Uncharacterized protein</fullName>
    </submittedName>
</protein>
<gene>
    <name evidence="2" type="ORF">E1301_Tti011658</name>
</gene>
<proteinExistence type="predicted"/>
<sequence length="168" mass="18279">MLTKYPPTYTQALPNYTRLNDMYSTLILKGTESAFGVGGLGDRNGLGQAANLERATERRAYWYPERMSVEGVKVGDSKRIYPPISETYIPSVSATRGLGIPRFIRCIRARRSPPNPPCCAPAPGMGSSGFPGQAPPLLFPRSDAATSGGRDVSSRRERDRCKALPNGE</sequence>
<feature type="region of interest" description="Disordered" evidence="1">
    <location>
        <begin position="115"/>
        <end position="168"/>
    </location>
</feature>
<evidence type="ECO:0000256" key="1">
    <source>
        <dbReference type="SAM" id="MobiDB-lite"/>
    </source>
</evidence>
<evidence type="ECO:0000313" key="3">
    <source>
        <dbReference type="Proteomes" id="UP000324632"/>
    </source>
</evidence>
<dbReference type="AlphaFoldDB" id="A0A5A9PE03"/>
<name>A0A5A9PE03_9TELE</name>